<comment type="caution">
    <text evidence="1">The sequence shown here is derived from an EMBL/GenBank/DDBJ whole genome shotgun (WGS) entry which is preliminary data.</text>
</comment>
<reference evidence="1 2" key="1">
    <citation type="journal article" date="2018" name="Front. Plant Sci.">
        <title>Red Clover (Trifolium pratense) and Zigzag Clover (T. medium) - A Picture of Genomic Similarities and Differences.</title>
        <authorList>
            <person name="Dluhosova J."/>
            <person name="Istvanek J."/>
            <person name="Nedelnik J."/>
            <person name="Repkova J."/>
        </authorList>
    </citation>
    <scope>NUCLEOTIDE SEQUENCE [LARGE SCALE GENOMIC DNA]</scope>
    <source>
        <strain evidence="2">cv. 10/8</strain>
        <tissue evidence="1">Leaf</tissue>
    </source>
</reference>
<dbReference type="Proteomes" id="UP000265520">
    <property type="component" value="Unassembled WGS sequence"/>
</dbReference>
<name>A0A392QTP9_9FABA</name>
<evidence type="ECO:0000313" key="2">
    <source>
        <dbReference type="Proteomes" id="UP000265520"/>
    </source>
</evidence>
<dbReference type="EMBL" id="LXQA010161161">
    <property type="protein sequence ID" value="MCI27753.1"/>
    <property type="molecule type" value="Genomic_DNA"/>
</dbReference>
<dbReference type="AlphaFoldDB" id="A0A392QTP9"/>
<keyword evidence="2" id="KW-1185">Reference proteome</keyword>
<evidence type="ECO:0000313" key="1">
    <source>
        <dbReference type="EMBL" id="MCI27753.1"/>
    </source>
</evidence>
<feature type="non-terminal residue" evidence="1">
    <location>
        <position position="1"/>
    </location>
</feature>
<accession>A0A392QTP9</accession>
<proteinExistence type="predicted"/>
<organism evidence="1 2">
    <name type="scientific">Trifolium medium</name>
    <dbReference type="NCBI Taxonomy" id="97028"/>
    <lineage>
        <taxon>Eukaryota</taxon>
        <taxon>Viridiplantae</taxon>
        <taxon>Streptophyta</taxon>
        <taxon>Embryophyta</taxon>
        <taxon>Tracheophyta</taxon>
        <taxon>Spermatophyta</taxon>
        <taxon>Magnoliopsida</taxon>
        <taxon>eudicotyledons</taxon>
        <taxon>Gunneridae</taxon>
        <taxon>Pentapetalae</taxon>
        <taxon>rosids</taxon>
        <taxon>fabids</taxon>
        <taxon>Fabales</taxon>
        <taxon>Fabaceae</taxon>
        <taxon>Papilionoideae</taxon>
        <taxon>50 kb inversion clade</taxon>
        <taxon>NPAAA clade</taxon>
        <taxon>Hologalegina</taxon>
        <taxon>IRL clade</taxon>
        <taxon>Trifolieae</taxon>
        <taxon>Trifolium</taxon>
    </lineage>
</organism>
<sequence length="120" mass="13837">EGKYYIFKRDEKDALRLQEHVNITPILDGSRLYENFSSLGMEFDIKDVDGRLAIKGFVDWDDEVLDSDFYHEKQLCSSIIGQNGFAAVHYSIFFDAVWANIKVYLNLKNGGVDVHPKESR</sequence>
<protein>
    <submittedName>
        <fullName evidence="1">Uncharacterized protein</fullName>
    </submittedName>
</protein>